<dbReference type="KEGG" id="tut:107365428"/>
<accession>T1KN10</accession>
<protein>
    <submittedName>
        <fullName evidence="1">Uncharacterized protein</fullName>
    </submittedName>
</protein>
<dbReference type="EnsemblMetazoa" id="tetur15g03580.1">
    <property type="protein sequence ID" value="tetur15g03580.1"/>
    <property type="gene ID" value="tetur15g03580"/>
</dbReference>
<keyword evidence="2" id="KW-1185">Reference proteome</keyword>
<gene>
    <name evidence="1" type="primary">107365428</name>
</gene>
<dbReference type="AlphaFoldDB" id="T1KN10"/>
<name>T1KN10_TETUR</name>
<organism evidence="1 2">
    <name type="scientific">Tetranychus urticae</name>
    <name type="common">Two-spotted spider mite</name>
    <dbReference type="NCBI Taxonomy" id="32264"/>
    <lineage>
        <taxon>Eukaryota</taxon>
        <taxon>Metazoa</taxon>
        <taxon>Ecdysozoa</taxon>
        <taxon>Arthropoda</taxon>
        <taxon>Chelicerata</taxon>
        <taxon>Arachnida</taxon>
        <taxon>Acari</taxon>
        <taxon>Acariformes</taxon>
        <taxon>Trombidiformes</taxon>
        <taxon>Prostigmata</taxon>
        <taxon>Eleutherengona</taxon>
        <taxon>Raphignathae</taxon>
        <taxon>Tetranychoidea</taxon>
        <taxon>Tetranychidae</taxon>
        <taxon>Tetranychus</taxon>
    </lineage>
</organism>
<reference evidence="2" key="1">
    <citation type="submission" date="2011-08" db="EMBL/GenBank/DDBJ databases">
        <authorList>
            <person name="Rombauts S."/>
        </authorList>
    </citation>
    <scope>NUCLEOTIDE SEQUENCE</scope>
    <source>
        <strain evidence="2">London</strain>
    </source>
</reference>
<dbReference type="Proteomes" id="UP000015104">
    <property type="component" value="Unassembled WGS sequence"/>
</dbReference>
<reference evidence="1" key="2">
    <citation type="submission" date="2015-06" db="UniProtKB">
        <authorList>
            <consortium name="EnsemblMetazoa"/>
        </authorList>
    </citation>
    <scope>IDENTIFICATION</scope>
</reference>
<dbReference type="EMBL" id="CAEY01000249">
    <property type="status" value="NOT_ANNOTATED_CDS"/>
    <property type="molecule type" value="Genomic_DNA"/>
</dbReference>
<evidence type="ECO:0000313" key="1">
    <source>
        <dbReference type="EnsemblMetazoa" id="tetur15g03580.1"/>
    </source>
</evidence>
<proteinExistence type="predicted"/>
<dbReference type="HOGENOM" id="CLU_071407_3_0_1"/>
<evidence type="ECO:0000313" key="2">
    <source>
        <dbReference type="Proteomes" id="UP000015104"/>
    </source>
</evidence>
<sequence length="238" mass="28735">MAKRPDYPHKITFKVKHLDEYHDIVLDWDEDKYRYKKQQIFDQLESITGVPNRYTCNVCVPRPDEVNLDGIFTWRYINLKAYPPGSQPELTNYSRDDYREDDISWRIFRDGERYHLAYFAYYDYEVSKRISFSYSLVNERYVTEGVCTRDFCQYRSNESHFKKLKDLVSNDELNAKITPLVQPLMETFSNLRYAEASKILREFNVEHYLCVICSEQRREVIQQNGHERHDDLYLRTRG</sequence>